<gene>
    <name evidence="1" type="ORF">BU112_07210</name>
</gene>
<proteinExistence type="predicted"/>
<evidence type="ECO:0008006" key="3">
    <source>
        <dbReference type="Google" id="ProtNLM"/>
    </source>
</evidence>
<sequence length="67" mass="7868">MNYFISKTLGIEDPNIIFDNKLRETEYKGQRFKCYYAKVTYMPNCCESCDVCNTNYTIVKMGLKFLG</sequence>
<dbReference type="Proteomes" id="UP000286317">
    <property type="component" value="Unassembled WGS sequence"/>
</dbReference>
<evidence type="ECO:0000313" key="2">
    <source>
        <dbReference type="Proteomes" id="UP000286317"/>
    </source>
</evidence>
<organism evidence="1 2">
    <name type="scientific">Staphylococcus shinii</name>
    <dbReference type="NCBI Taxonomy" id="2912228"/>
    <lineage>
        <taxon>Bacteria</taxon>
        <taxon>Bacillati</taxon>
        <taxon>Bacillota</taxon>
        <taxon>Bacilli</taxon>
        <taxon>Bacillales</taxon>
        <taxon>Staphylococcaceae</taxon>
        <taxon>Staphylococcus</taxon>
    </lineage>
</organism>
<reference evidence="1 2" key="1">
    <citation type="journal article" date="2016" name="Front. Microbiol.">
        <title>Comprehensive Phylogenetic Analysis of Bovine Non-aureus Staphylococci Species Based on Whole-Genome Sequencing.</title>
        <authorList>
            <person name="Naushad S."/>
            <person name="Barkema H.W."/>
            <person name="Luby C."/>
            <person name="Condas L.A."/>
            <person name="Nobrega D.B."/>
            <person name="Carson D.A."/>
            <person name="De Buck J."/>
        </authorList>
    </citation>
    <scope>NUCLEOTIDE SEQUENCE [LARGE SCALE GENOMIC DNA]</scope>
    <source>
        <strain evidence="1 2">SNUC 4554</strain>
    </source>
</reference>
<name>A0A418IFJ0_9STAP</name>
<comment type="caution">
    <text evidence="1">The sequence shown here is derived from an EMBL/GenBank/DDBJ whole genome shotgun (WGS) entry which is preliminary data.</text>
</comment>
<dbReference type="EMBL" id="QXUF01000041">
    <property type="protein sequence ID" value="RIN01015.1"/>
    <property type="molecule type" value="Genomic_DNA"/>
</dbReference>
<dbReference type="AlphaFoldDB" id="A0A418IFJ0"/>
<protein>
    <recommendedName>
        <fullName evidence="3">ISL3 family transposase</fullName>
    </recommendedName>
</protein>
<accession>A0A418IFJ0</accession>
<dbReference type="OrthoDB" id="6197054at2"/>
<keyword evidence="2" id="KW-1185">Reference proteome</keyword>
<evidence type="ECO:0000313" key="1">
    <source>
        <dbReference type="EMBL" id="RIN01015.1"/>
    </source>
</evidence>